<dbReference type="GO" id="GO:0043130">
    <property type="term" value="F:ubiquitin binding"/>
    <property type="evidence" value="ECO:0007669"/>
    <property type="project" value="TreeGrafter"/>
</dbReference>
<evidence type="ECO:0000259" key="7">
    <source>
        <dbReference type="PROSITE" id="PS51394"/>
    </source>
</evidence>
<comment type="subcellular location">
    <subcellularLocation>
        <location evidence="1">Cytoplasm</location>
    </subcellularLocation>
</comment>
<dbReference type="PANTHER" id="PTHR19849:SF0">
    <property type="entry name" value="PHOSPHOLIPASE A-2-ACTIVATING PROTEIN"/>
    <property type="match status" value="1"/>
</dbReference>
<feature type="compositionally biased region" description="Gly residues" evidence="6">
    <location>
        <begin position="503"/>
        <end position="539"/>
    </location>
</feature>
<dbReference type="GO" id="GO:0005634">
    <property type="term" value="C:nucleus"/>
    <property type="evidence" value="ECO:0007669"/>
    <property type="project" value="TreeGrafter"/>
</dbReference>
<keyword evidence="4" id="KW-0677">Repeat</keyword>
<dbReference type="RefSeq" id="XP_028479626.1">
    <property type="nucleotide sequence ID" value="XM_028620654.1"/>
</dbReference>
<proteinExistence type="predicted"/>
<dbReference type="PANTHER" id="PTHR19849">
    <property type="entry name" value="PHOSPHOLIPASE A-2-ACTIVATING PROTEIN"/>
    <property type="match status" value="1"/>
</dbReference>
<dbReference type="Pfam" id="PF09070">
    <property type="entry name" value="PFU"/>
    <property type="match status" value="1"/>
</dbReference>
<dbReference type="Proteomes" id="UP000279236">
    <property type="component" value="Unassembled WGS sequence"/>
</dbReference>
<dbReference type="Pfam" id="PF00400">
    <property type="entry name" value="WD40"/>
    <property type="match status" value="5"/>
</dbReference>
<sequence length="822" mass="87213">MAPPYKLAFTLHGHSADVRNLAVPNTEVPLLLSASRDGSAIVWGPSPSKEWDAKLRVEELERKYVSCVTMVNYQGQAYLLTGSASGMLSSFLLPSLDSEPPALDAPMQQPLHTLIEHGQNLCCIDASAGGLIASGSWDKTVIIWKDFKKAIQIKTHSQAVWAVKFVGEDRVLTASADKTITLHAIDVANGTTHPLQTYTGHTDCVRGLALRPDGTGFWSCANDSLVNLYSFDNPAPVRSLSGHTSFVYSVSAFPDGSGAISSGEDGTLRVWSETELVQTIAQPSMSLWSCAVVPVPGSSGYYLASSSADSMIRFFTQSEELMAPAQDLASWDEEVSQRKLDKSQVGDVKRSDLPGMDALGREGKHDGQVMMIKNNDNVEAYQWQAANSTWQQIGQVVDAIGSGRKQLYEGKEYDYVFEVDVSEGMPPLKLPYNVTENPWIAAQRFLDKHELPHGYGEQVVEFIHKNTGGVELGTGGGDTAYVDPFTGGSRYTGGGVPTSRPTGSGGDPLTGGSRYTGGGVQPGQGSFGGGSDPFTGGGAYSTQPVSTPKVLPVKTYLSFKKINAAAAQGKVTQFNDEFKASSSGLAIDDETAASLAEAFKIVAADKPAVSETYDPSKILALVLQWDDSHRFPLIDLLRVLALLSPAFGGISSAPGDLLQAAGWGAQLSTAKMAPTNQVLAMRTLANLFLTGNGRQTMLAVAEQGFLLELVKGRKWAEVGTAKQPLATVALNYSILAVTGSLPASQAGPLLRLINHILDNEKADSETIYRASVALGNLLSSSLTGGLSVGDVQGGKTLVSARAAALKEKRLTDLASEISSLGA</sequence>
<dbReference type="PROSITE" id="PS50082">
    <property type="entry name" value="WD_REPEATS_2"/>
    <property type="match status" value="3"/>
</dbReference>
<dbReference type="InterPro" id="IPR015155">
    <property type="entry name" value="PFU"/>
</dbReference>
<evidence type="ECO:0008006" key="11">
    <source>
        <dbReference type="Google" id="ProtNLM"/>
    </source>
</evidence>
<evidence type="ECO:0000256" key="5">
    <source>
        <dbReference type="PROSITE-ProRule" id="PRU00221"/>
    </source>
</evidence>
<dbReference type="Gene3D" id="3.10.20.870">
    <property type="entry name" value="PFU (PLAA family ubiquitin binding), C-terminal domain"/>
    <property type="match status" value="1"/>
</dbReference>
<dbReference type="InterPro" id="IPR001680">
    <property type="entry name" value="WD40_rpt"/>
</dbReference>
<feature type="repeat" description="WD" evidence="5">
    <location>
        <begin position="198"/>
        <end position="239"/>
    </location>
</feature>
<keyword evidence="3 5" id="KW-0853">WD repeat</keyword>
<dbReference type="Pfam" id="PF08324">
    <property type="entry name" value="PUL"/>
    <property type="match status" value="1"/>
</dbReference>
<dbReference type="GO" id="GO:0005737">
    <property type="term" value="C:cytoplasm"/>
    <property type="evidence" value="ECO:0007669"/>
    <property type="project" value="UniProtKB-SubCell"/>
</dbReference>
<protein>
    <recommendedName>
        <fullName evidence="11">Phospholipase A-2-activating protein</fullName>
    </recommendedName>
</protein>
<dbReference type="AlphaFoldDB" id="A0A427Y6X4"/>
<keyword evidence="2" id="KW-0963">Cytoplasm</keyword>
<dbReference type="GeneID" id="39589659"/>
<dbReference type="EMBL" id="RSCE01000002">
    <property type="protein sequence ID" value="RSH86841.1"/>
    <property type="molecule type" value="Genomic_DNA"/>
</dbReference>
<dbReference type="PROSITE" id="PS51394">
    <property type="entry name" value="PFU"/>
    <property type="match status" value="1"/>
</dbReference>
<dbReference type="SUPFAM" id="SSF50978">
    <property type="entry name" value="WD40 repeat-like"/>
    <property type="match status" value="1"/>
</dbReference>
<dbReference type="CDD" id="cd00200">
    <property type="entry name" value="WD40"/>
    <property type="match status" value="1"/>
</dbReference>
<evidence type="ECO:0000256" key="1">
    <source>
        <dbReference type="ARBA" id="ARBA00004496"/>
    </source>
</evidence>
<accession>A0A427Y6X4</accession>
<dbReference type="GO" id="GO:0043161">
    <property type="term" value="P:proteasome-mediated ubiquitin-dependent protein catabolic process"/>
    <property type="evidence" value="ECO:0007669"/>
    <property type="project" value="TreeGrafter"/>
</dbReference>
<dbReference type="InterPro" id="IPR038122">
    <property type="entry name" value="PFU_sf"/>
</dbReference>
<dbReference type="SMART" id="SM00320">
    <property type="entry name" value="WD40"/>
    <property type="match status" value="6"/>
</dbReference>
<dbReference type="Gene3D" id="1.25.10.10">
    <property type="entry name" value="Leucine-rich Repeat Variant"/>
    <property type="match status" value="1"/>
</dbReference>
<evidence type="ECO:0000313" key="9">
    <source>
        <dbReference type="EMBL" id="RSH86841.1"/>
    </source>
</evidence>
<evidence type="ECO:0000256" key="3">
    <source>
        <dbReference type="ARBA" id="ARBA00022574"/>
    </source>
</evidence>
<dbReference type="InterPro" id="IPR013535">
    <property type="entry name" value="PUL_dom"/>
</dbReference>
<evidence type="ECO:0000259" key="8">
    <source>
        <dbReference type="PROSITE" id="PS51396"/>
    </source>
</evidence>
<feature type="repeat" description="WD" evidence="5">
    <location>
        <begin position="11"/>
        <end position="43"/>
    </location>
</feature>
<reference evidence="9 10" key="1">
    <citation type="submission" date="2018-11" db="EMBL/GenBank/DDBJ databases">
        <title>Genome sequence of Apiotrichum porosum DSM 27194.</title>
        <authorList>
            <person name="Aliyu H."/>
            <person name="Gorte O."/>
            <person name="Ochsenreither K."/>
        </authorList>
    </citation>
    <scope>NUCLEOTIDE SEQUENCE [LARGE SCALE GENOMIC DNA]</scope>
    <source>
        <strain evidence="9 10">DSM 27194</strain>
    </source>
</reference>
<organism evidence="9 10">
    <name type="scientific">Apiotrichum porosum</name>
    <dbReference type="NCBI Taxonomy" id="105984"/>
    <lineage>
        <taxon>Eukaryota</taxon>
        <taxon>Fungi</taxon>
        <taxon>Dikarya</taxon>
        <taxon>Basidiomycota</taxon>
        <taxon>Agaricomycotina</taxon>
        <taxon>Tremellomycetes</taxon>
        <taxon>Trichosporonales</taxon>
        <taxon>Trichosporonaceae</taxon>
        <taxon>Apiotrichum</taxon>
    </lineage>
</organism>
<feature type="repeat" description="WD" evidence="5">
    <location>
        <begin position="240"/>
        <end position="272"/>
    </location>
</feature>
<dbReference type="OrthoDB" id="10265988at2759"/>
<comment type="caution">
    <text evidence="9">The sequence shown here is derived from an EMBL/GenBank/DDBJ whole genome shotgun (WGS) entry which is preliminary data.</text>
</comment>
<dbReference type="STRING" id="105984.A0A427Y6X4"/>
<feature type="region of interest" description="Disordered" evidence="6">
    <location>
        <begin position="488"/>
        <end position="542"/>
    </location>
</feature>
<dbReference type="InterPro" id="IPR015943">
    <property type="entry name" value="WD40/YVTN_repeat-like_dom_sf"/>
</dbReference>
<dbReference type="InterPro" id="IPR036322">
    <property type="entry name" value="WD40_repeat_dom_sf"/>
</dbReference>
<dbReference type="InterPro" id="IPR011989">
    <property type="entry name" value="ARM-like"/>
</dbReference>
<dbReference type="GO" id="GO:0010992">
    <property type="term" value="P:ubiquitin recycling"/>
    <property type="evidence" value="ECO:0007669"/>
    <property type="project" value="TreeGrafter"/>
</dbReference>
<dbReference type="PROSITE" id="PS50294">
    <property type="entry name" value="WD_REPEATS_REGION"/>
    <property type="match status" value="1"/>
</dbReference>
<feature type="domain" description="PUL" evidence="8">
    <location>
        <begin position="549"/>
        <end position="820"/>
    </location>
</feature>
<feature type="domain" description="PFU" evidence="7">
    <location>
        <begin position="382"/>
        <end position="477"/>
    </location>
</feature>
<dbReference type="Gene3D" id="2.130.10.10">
    <property type="entry name" value="YVTN repeat-like/Quinoprotein amine dehydrogenase"/>
    <property type="match status" value="1"/>
</dbReference>
<evidence type="ECO:0000256" key="2">
    <source>
        <dbReference type="ARBA" id="ARBA00022490"/>
    </source>
</evidence>
<dbReference type="PROSITE" id="PS51396">
    <property type="entry name" value="PUL"/>
    <property type="match status" value="1"/>
</dbReference>
<evidence type="ECO:0000256" key="4">
    <source>
        <dbReference type="ARBA" id="ARBA00022737"/>
    </source>
</evidence>
<gene>
    <name evidence="9" type="ORF">EHS24_005116</name>
</gene>
<evidence type="ECO:0000313" key="10">
    <source>
        <dbReference type="Proteomes" id="UP000279236"/>
    </source>
</evidence>
<keyword evidence="10" id="KW-1185">Reference proteome</keyword>
<evidence type="ECO:0000256" key="6">
    <source>
        <dbReference type="SAM" id="MobiDB-lite"/>
    </source>
</evidence>
<name>A0A427Y6X4_9TREE</name>